<dbReference type="GO" id="GO:0031177">
    <property type="term" value="F:phosphopantetheine binding"/>
    <property type="evidence" value="ECO:0007669"/>
    <property type="project" value="TreeGrafter"/>
</dbReference>
<dbReference type="PANTHER" id="PTHR45527">
    <property type="entry name" value="NONRIBOSOMAL PEPTIDE SYNTHETASE"/>
    <property type="match status" value="1"/>
</dbReference>
<dbReference type="RefSeq" id="WP_177176611.1">
    <property type="nucleotide sequence ID" value="NZ_FOFN01000004.1"/>
</dbReference>
<evidence type="ECO:0000313" key="3">
    <source>
        <dbReference type="Proteomes" id="UP000198999"/>
    </source>
</evidence>
<accession>A0A1H9KJN5</accession>
<name>A0A1H9KJN5_9FLAO</name>
<gene>
    <name evidence="2" type="ORF">SAMN05421824_2780</name>
</gene>
<dbReference type="SUPFAM" id="SSF47336">
    <property type="entry name" value="ACP-like"/>
    <property type="match status" value="1"/>
</dbReference>
<dbReference type="Gene3D" id="3.40.50.1820">
    <property type="entry name" value="alpha/beta hydrolase"/>
    <property type="match status" value="1"/>
</dbReference>
<dbReference type="AlphaFoldDB" id="A0A1H9KJN5"/>
<dbReference type="PANTHER" id="PTHR45527:SF1">
    <property type="entry name" value="FATTY ACID SYNTHASE"/>
    <property type="match status" value="1"/>
</dbReference>
<protein>
    <submittedName>
        <fullName evidence="2">Non-ribosomal peptide synthetase component F</fullName>
    </submittedName>
</protein>
<dbReference type="Proteomes" id="UP000198999">
    <property type="component" value="Unassembled WGS sequence"/>
</dbReference>
<dbReference type="Gene3D" id="3.30.559.30">
    <property type="entry name" value="Nonribosomal peptide synthetase, condensation domain"/>
    <property type="match status" value="1"/>
</dbReference>
<feature type="domain" description="Carrier" evidence="1">
    <location>
        <begin position="461"/>
        <end position="536"/>
    </location>
</feature>
<dbReference type="InterPro" id="IPR001031">
    <property type="entry name" value="Thioesterase"/>
</dbReference>
<dbReference type="GO" id="GO:0044550">
    <property type="term" value="P:secondary metabolite biosynthetic process"/>
    <property type="evidence" value="ECO:0007669"/>
    <property type="project" value="TreeGrafter"/>
</dbReference>
<dbReference type="Pfam" id="PF00668">
    <property type="entry name" value="Condensation"/>
    <property type="match status" value="1"/>
</dbReference>
<dbReference type="SUPFAM" id="SSF52777">
    <property type="entry name" value="CoA-dependent acyltransferases"/>
    <property type="match status" value="2"/>
</dbReference>
<sequence>MNDNIAEKNKIQAIYPLTTMQQGILFHHLTVKDDQGFLNVQSMIDGDLNIDLLKASWDLAIKRHEVLRTSVHWEKIKSPVQIVKPKSTANWNLIDWSALHEDSQLEKLSELKIDKKKKGVNFQKQPLSELTLIKTKKDRYILVWSCHHLLLDGWSSSIILKDVFSFYKAALNNENATLESVPKYKSYLNYLKQIDLNEARQFWVDTFVDFKAEPLFNPTQFKTENLIASEILLSDDVVRKTQDLAKSYQVSPNTLFQGIWAVILAKCFNSNDVCFGNTVSGRSGNFPNIELMAGMFANVLPLRAALQEHIQIKNWLKDIQKQQLNARKFEHCSISEISEWIGNSKNNLFNSLFIFENFPWKDINAGNIKVHSSESGITTTYPLTLIVRALETIEIHLLSDSSLFPKNINSWILNRFEEIINLLYELQDVAVVSLLKSIKSINNNLQNDVAHISERGLDLKAPKNKIELELLKIWEMILDNNNISVQDNFFEIGGKSLMVVKMFTLIEKRLKIKVSPISLLEHPTIEKLSKFLANEDPKASWQYVVPIKAKGDKTPLFCIHGGGAYVFFFNPVANALEKDRPVYAIQPSGINGGTKMHMSIQEMAMDYAREIKDVQPIGPYNLLVYCFSPAVGIEIAHIFKSKGEETNLIVVDSIIKQEDFTDPTRIKMRISGFLNRLKKNPVNALKFMILNNYEKFLEPIVIKLFASKTKKDLENTKQNLVRIYKKYQWDKKHPGPITLILTDKPDPKLNPAYISAWEGITLQKINTRKTKGHHHQLFSSPYAEIMADKIEKAIIEST</sequence>
<organism evidence="2 3">
    <name type="scientific">Hyunsoonleella jejuensis</name>
    <dbReference type="NCBI Taxonomy" id="419940"/>
    <lineage>
        <taxon>Bacteria</taxon>
        <taxon>Pseudomonadati</taxon>
        <taxon>Bacteroidota</taxon>
        <taxon>Flavobacteriia</taxon>
        <taxon>Flavobacteriales</taxon>
        <taxon>Flavobacteriaceae</taxon>
    </lineage>
</organism>
<evidence type="ECO:0000313" key="2">
    <source>
        <dbReference type="EMBL" id="SEQ99312.1"/>
    </source>
</evidence>
<dbReference type="Pfam" id="PF00550">
    <property type="entry name" value="PP-binding"/>
    <property type="match status" value="1"/>
</dbReference>
<dbReference type="InterPro" id="IPR001242">
    <property type="entry name" value="Condensation_dom"/>
</dbReference>
<dbReference type="InterPro" id="IPR023213">
    <property type="entry name" value="CAT-like_dom_sf"/>
</dbReference>
<dbReference type="PROSITE" id="PS50075">
    <property type="entry name" value="CARRIER"/>
    <property type="match status" value="1"/>
</dbReference>
<dbReference type="Gene3D" id="1.10.1200.10">
    <property type="entry name" value="ACP-like"/>
    <property type="match status" value="1"/>
</dbReference>
<reference evidence="2 3" key="1">
    <citation type="submission" date="2016-10" db="EMBL/GenBank/DDBJ databases">
        <authorList>
            <person name="de Groot N.N."/>
        </authorList>
    </citation>
    <scope>NUCLEOTIDE SEQUENCE [LARGE SCALE GENOMIC DNA]</scope>
    <source>
        <strain evidence="2 3">DSM 21035</strain>
    </source>
</reference>
<dbReference type="SUPFAM" id="SSF53474">
    <property type="entry name" value="alpha/beta-Hydrolases"/>
    <property type="match status" value="1"/>
</dbReference>
<dbReference type="InterPro" id="IPR036736">
    <property type="entry name" value="ACP-like_sf"/>
</dbReference>
<evidence type="ECO:0000259" key="1">
    <source>
        <dbReference type="PROSITE" id="PS50075"/>
    </source>
</evidence>
<dbReference type="InterPro" id="IPR009081">
    <property type="entry name" value="PP-bd_ACP"/>
</dbReference>
<dbReference type="Gene3D" id="3.30.559.10">
    <property type="entry name" value="Chloramphenicol acetyltransferase-like domain"/>
    <property type="match status" value="1"/>
</dbReference>
<dbReference type="EMBL" id="FOFN01000004">
    <property type="protein sequence ID" value="SEQ99312.1"/>
    <property type="molecule type" value="Genomic_DNA"/>
</dbReference>
<dbReference type="Pfam" id="PF00975">
    <property type="entry name" value="Thioesterase"/>
    <property type="match status" value="1"/>
</dbReference>
<dbReference type="GO" id="GO:0003824">
    <property type="term" value="F:catalytic activity"/>
    <property type="evidence" value="ECO:0007669"/>
    <property type="project" value="InterPro"/>
</dbReference>
<dbReference type="GO" id="GO:0043041">
    <property type="term" value="P:amino acid activation for nonribosomal peptide biosynthetic process"/>
    <property type="evidence" value="ECO:0007669"/>
    <property type="project" value="TreeGrafter"/>
</dbReference>
<proteinExistence type="predicted"/>
<keyword evidence="3" id="KW-1185">Reference proteome</keyword>
<dbReference type="STRING" id="419940.SAMN05421824_2780"/>
<dbReference type="InterPro" id="IPR029058">
    <property type="entry name" value="AB_hydrolase_fold"/>
</dbReference>
<dbReference type="GO" id="GO:0005829">
    <property type="term" value="C:cytosol"/>
    <property type="evidence" value="ECO:0007669"/>
    <property type="project" value="TreeGrafter"/>
</dbReference>